<evidence type="ECO:0000313" key="1">
    <source>
        <dbReference type="EMBL" id="TLD71668.1"/>
    </source>
</evidence>
<sequence>MNPRISQVNFDRQERPFRAEIRTPLGVVEVQWRDVSGDLCWFTNGSGEAKKLAVPAIQRLNRMLTCLDQVTS</sequence>
<protein>
    <submittedName>
        <fullName evidence="1">Uncharacterized protein</fullName>
    </submittedName>
</protein>
<keyword evidence="2" id="KW-1185">Reference proteome</keyword>
<name>A0A5R8KH74_9BACT</name>
<dbReference type="Proteomes" id="UP000306196">
    <property type="component" value="Unassembled WGS sequence"/>
</dbReference>
<comment type="caution">
    <text evidence="1">The sequence shown here is derived from an EMBL/GenBank/DDBJ whole genome shotgun (WGS) entry which is preliminary data.</text>
</comment>
<dbReference type="EMBL" id="VAUV01000004">
    <property type="protein sequence ID" value="TLD71668.1"/>
    <property type="molecule type" value="Genomic_DNA"/>
</dbReference>
<gene>
    <name evidence="1" type="ORF">FEM03_05890</name>
</gene>
<accession>A0A5R8KH74</accession>
<proteinExistence type="predicted"/>
<reference evidence="1 2" key="1">
    <citation type="submission" date="2019-05" db="EMBL/GenBank/DDBJ databases">
        <title>Verrucobacter flavum gen. nov., sp. nov. a new member of the family Verrucomicrobiaceae.</title>
        <authorList>
            <person name="Szuroczki S."/>
            <person name="Abbaszade G."/>
            <person name="Szabo A."/>
            <person name="Felfoldi T."/>
            <person name="Schumann P."/>
            <person name="Boka K."/>
            <person name="Keki Z."/>
            <person name="Toumi M."/>
            <person name="Toth E."/>
        </authorList>
    </citation>
    <scope>NUCLEOTIDE SEQUENCE [LARGE SCALE GENOMIC DNA]</scope>
    <source>
        <strain evidence="1 2">MG-N-17</strain>
    </source>
</reference>
<evidence type="ECO:0000313" key="2">
    <source>
        <dbReference type="Proteomes" id="UP000306196"/>
    </source>
</evidence>
<organism evidence="1 2">
    <name type="scientific">Phragmitibacter flavus</name>
    <dbReference type="NCBI Taxonomy" id="2576071"/>
    <lineage>
        <taxon>Bacteria</taxon>
        <taxon>Pseudomonadati</taxon>
        <taxon>Verrucomicrobiota</taxon>
        <taxon>Verrucomicrobiia</taxon>
        <taxon>Verrucomicrobiales</taxon>
        <taxon>Verrucomicrobiaceae</taxon>
        <taxon>Phragmitibacter</taxon>
    </lineage>
</organism>
<dbReference type="RefSeq" id="WP_138085263.1">
    <property type="nucleotide sequence ID" value="NZ_VAUV01000004.1"/>
</dbReference>
<dbReference type="AlphaFoldDB" id="A0A5R8KH74"/>